<dbReference type="InterPro" id="IPR011025">
    <property type="entry name" value="GproteinA_insert"/>
</dbReference>
<reference evidence="11" key="1">
    <citation type="journal article" date="2023" name="Mol. Phylogenet. Evol.">
        <title>Genome-scale phylogeny and comparative genomics of the fungal order Sordariales.</title>
        <authorList>
            <person name="Hensen N."/>
            <person name="Bonometti L."/>
            <person name="Westerberg I."/>
            <person name="Brannstrom I.O."/>
            <person name="Guillou S."/>
            <person name="Cros-Aarteil S."/>
            <person name="Calhoun S."/>
            <person name="Haridas S."/>
            <person name="Kuo A."/>
            <person name="Mondo S."/>
            <person name="Pangilinan J."/>
            <person name="Riley R."/>
            <person name="LaButti K."/>
            <person name="Andreopoulos B."/>
            <person name="Lipzen A."/>
            <person name="Chen C."/>
            <person name="Yan M."/>
            <person name="Daum C."/>
            <person name="Ng V."/>
            <person name="Clum A."/>
            <person name="Steindorff A."/>
            <person name="Ohm R.A."/>
            <person name="Martin F."/>
            <person name="Silar P."/>
            <person name="Natvig D.O."/>
            <person name="Lalanne C."/>
            <person name="Gautier V."/>
            <person name="Ament-Velasquez S.L."/>
            <person name="Kruys A."/>
            <person name="Hutchinson M.I."/>
            <person name="Powell A.J."/>
            <person name="Barry K."/>
            <person name="Miller A.N."/>
            <person name="Grigoriev I.V."/>
            <person name="Debuchy R."/>
            <person name="Gladieux P."/>
            <person name="Hiltunen Thoren M."/>
            <person name="Johannesson H."/>
        </authorList>
    </citation>
    <scope>NUCLEOTIDE SEQUENCE</scope>
    <source>
        <strain evidence="11">PSN293</strain>
    </source>
</reference>
<dbReference type="PRINTS" id="PR00318">
    <property type="entry name" value="GPROTEINA"/>
</dbReference>
<protein>
    <submittedName>
        <fullName evidence="11">Guanine nucleotide-binding protein alpha-2 subunit</fullName>
    </submittedName>
</protein>
<dbReference type="CDD" id="cd00066">
    <property type="entry name" value="G-alpha"/>
    <property type="match status" value="1"/>
</dbReference>
<evidence type="ECO:0000256" key="5">
    <source>
        <dbReference type="ARBA" id="ARBA00023134"/>
    </source>
</evidence>
<feature type="binding site" evidence="9">
    <location>
        <begin position="400"/>
        <end position="406"/>
    </location>
    <ligand>
        <name>GTP</name>
        <dbReference type="ChEBI" id="CHEBI:37565"/>
    </ligand>
</feature>
<keyword evidence="12" id="KW-1185">Reference proteome</keyword>
<keyword evidence="1" id="KW-0519">Myristate</keyword>
<comment type="caution">
    <text evidence="11">The sequence shown here is derived from an EMBL/GenBank/DDBJ whole genome shotgun (WGS) entry which is preliminary data.</text>
</comment>
<dbReference type="GO" id="GO:0005525">
    <property type="term" value="F:GTP binding"/>
    <property type="evidence" value="ECO:0007669"/>
    <property type="project" value="UniProtKB-KW"/>
</dbReference>
<dbReference type="GO" id="GO:0000750">
    <property type="term" value="P:pheromone-dependent signal transduction involved in conjugation with cellular fusion"/>
    <property type="evidence" value="ECO:0007669"/>
    <property type="project" value="TreeGrafter"/>
</dbReference>
<evidence type="ECO:0000256" key="2">
    <source>
        <dbReference type="ARBA" id="ARBA00022723"/>
    </source>
</evidence>
<keyword evidence="2 10" id="KW-0479">Metal-binding</keyword>
<dbReference type="SUPFAM" id="SSF52540">
    <property type="entry name" value="P-loop containing nucleoside triphosphate hydrolases"/>
    <property type="match status" value="1"/>
</dbReference>
<feature type="binding site" evidence="9">
    <location>
        <position position="552"/>
    </location>
    <ligand>
        <name>GTP</name>
        <dbReference type="ChEBI" id="CHEBI:37565"/>
    </ligand>
</feature>
<keyword evidence="4 10" id="KW-0460">Magnesium</keyword>
<evidence type="ECO:0000313" key="12">
    <source>
        <dbReference type="Proteomes" id="UP001301769"/>
    </source>
</evidence>
<evidence type="ECO:0000256" key="1">
    <source>
        <dbReference type="ARBA" id="ARBA00022707"/>
    </source>
</evidence>
<keyword evidence="3 9" id="KW-0547">Nucleotide-binding</keyword>
<feature type="binding site" evidence="10">
    <location>
        <position position="262"/>
    </location>
    <ligand>
        <name>Mg(2+)</name>
        <dbReference type="ChEBI" id="CHEBI:18420"/>
    </ligand>
</feature>
<dbReference type="Proteomes" id="UP001301769">
    <property type="component" value="Unassembled WGS sequence"/>
</dbReference>
<dbReference type="GO" id="GO:0031683">
    <property type="term" value="F:G-protein beta/gamma-subunit complex binding"/>
    <property type="evidence" value="ECO:0007669"/>
    <property type="project" value="InterPro"/>
</dbReference>
<dbReference type="Gene3D" id="3.40.50.300">
    <property type="entry name" value="P-loop containing nucleotide triphosphate hydrolases"/>
    <property type="match status" value="1"/>
</dbReference>
<gene>
    <name evidence="11" type="ORF">QBC37DRAFT_433815</name>
</gene>
<reference evidence="11" key="2">
    <citation type="submission" date="2023-05" db="EMBL/GenBank/DDBJ databases">
        <authorList>
            <consortium name="Lawrence Berkeley National Laboratory"/>
            <person name="Steindorff A."/>
            <person name="Hensen N."/>
            <person name="Bonometti L."/>
            <person name="Westerberg I."/>
            <person name="Brannstrom I.O."/>
            <person name="Guillou S."/>
            <person name="Cros-Aarteil S."/>
            <person name="Calhoun S."/>
            <person name="Haridas S."/>
            <person name="Kuo A."/>
            <person name="Mondo S."/>
            <person name="Pangilinan J."/>
            <person name="Riley R."/>
            <person name="Labutti K."/>
            <person name="Andreopoulos B."/>
            <person name="Lipzen A."/>
            <person name="Chen C."/>
            <person name="Yanf M."/>
            <person name="Daum C."/>
            <person name="Ng V."/>
            <person name="Clum A."/>
            <person name="Ohm R."/>
            <person name="Martin F."/>
            <person name="Silar P."/>
            <person name="Natvig D."/>
            <person name="Lalanne C."/>
            <person name="Gautier V."/>
            <person name="Ament-Velasquez S.L."/>
            <person name="Kruys A."/>
            <person name="Hutchinson M.I."/>
            <person name="Powell A.J."/>
            <person name="Barry K."/>
            <person name="Miller A.N."/>
            <person name="Grigoriev I.V."/>
            <person name="Debuchy R."/>
            <person name="Gladieux P."/>
            <person name="Thoren M.H."/>
            <person name="Johannesson H."/>
        </authorList>
    </citation>
    <scope>NUCLEOTIDE SEQUENCE</scope>
    <source>
        <strain evidence="11">PSN293</strain>
    </source>
</reference>
<feature type="binding site" evidence="10">
    <location>
        <position position="406"/>
    </location>
    <ligand>
        <name>Mg(2+)</name>
        <dbReference type="ChEBI" id="CHEBI:18420"/>
    </ligand>
</feature>
<organism evidence="11 12">
    <name type="scientific">Rhypophila decipiens</name>
    <dbReference type="NCBI Taxonomy" id="261697"/>
    <lineage>
        <taxon>Eukaryota</taxon>
        <taxon>Fungi</taxon>
        <taxon>Dikarya</taxon>
        <taxon>Ascomycota</taxon>
        <taxon>Pezizomycotina</taxon>
        <taxon>Sordariomycetes</taxon>
        <taxon>Sordariomycetidae</taxon>
        <taxon>Sordariales</taxon>
        <taxon>Naviculisporaceae</taxon>
        <taxon>Rhypophila</taxon>
    </lineage>
</organism>
<dbReference type="GO" id="GO:0005737">
    <property type="term" value="C:cytoplasm"/>
    <property type="evidence" value="ECO:0007669"/>
    <property type="project" value="TreeGrafter"/>
</dbReference>
<dbReference type="FunFam" id="3.40.50.300:FF:003800">
    <property type="entry name" value="Guanine nucleotide-binding protein G(k) subunit alpha"/>
    <property type="match status" value="1"/>
</dbReference>
<evidence type="ECO:0000313" key="11">
    <source>
        <dbReference type="EMBL" id="KAK4207214.1"/>
    </source>
</evidence>
<dbReference type="InterPro" id="IPR001019">
    <property type="entry name" value="Gprotein_alpha_su"/>
</dbReference>
<dbReference type="AlphaFoldDB" id="A0AAN6XUN3"/>
<dbReference type="EMBL" id="MU858311">
    <property type="protein sequence ID" value="KAK4207214.1"/>
    <property type="molecule type" value="Genomic_DNA"/>
</dbReference>
<evidence type="ECO:0000256" key="4">
    <source>
        <dbReference type="ARBA" id="ARBA00022842"/>
    </source>
</evidence>
<evidence type="ECO:0000256" key="10">
    <source>
        <dbReference type="PIRSR" id="PIRSR601019-2"/>
    </source>
</evidence>
<dbReference type="Gene3D" id="1.10.400.10">
    <property type="entry name" value="GI Alpha 1, domain 2-like"/>
    <property type="match status" value="1"/>
</dbReference>
<dbReference type="GO" id="GO:0001664">
    <property type="term" value="F:G protein-coupled receptor binding"/>
    <property type="evidence" value="ECO:0007669"/>
    <property type="project" value="TreeGrafter"/>
</dbReference>
<dbReference type="GO" id="GO:0005834">
    <property type="term" value="C:heterotrimeric G-protein complex"/>
    <property type="evidence" value="ECO:0007669"/>
    <property type="project" value="TreeGrafter"/>
</dbReference>
<evidence type="ECO:0000256" key="6">
    <source>
        <dbReference type="ARBA" id="ARBA00023139"/>
    </source>
</evidence>
<accession>A0AAN6XUN3</accession>
<evidence type="ECO:0000256" key="8">
    <source>
        <dbReference type="ARBA" id="ARBA00023288"/>
    </source>
</evidence>
<dbReference type="PANTHER" id="PTHR10218">
    <property type="entry name" value="GTP-BINDING PROTEIN ALPHA SUBUNIT"/>
    <property type="match status" value="1"/>
</dbReference>
<proteinExistence type="predicted"/>
<keyword evidence="8" id="KW-0449">Lipoprotein</keyword>
<keyword evidence="6" id="KW-0564">Palmitate</keyword>
<dbReference type="GO" id="GO:0046872">
    <property type="term" value="F:metal ion binding"/>
    <property type="evidence" value="ECO:0007669"/>
    <property type="project" value="UniProtKB-KW"/>
</dbReference>
<dbReference type="PROSITE" id="PS51882">
    <property type="entry name" value="G_ALPHA"/>
    <property type="match status" value="1"/>
</dbReference>
<dbReference type="SMART" id="SM00275">
    <property type="entry name" value="G_alpha"/>
    <property type="match status" value="1"/>
</dbReference>
<keyword evidence="5 9" id="KW-0342">GTP-binding</keyword>
<dbReference type="Pfam" id="PF00503">
    <property type="entry name" value="G-alpha"/>
    <property type="match status" value="1"/>
</dbReference>
<dbReference type="SUPFAM" id="SSF47895">
    <property type="entry name" value="Transducin (alpha subunit), insertion domain"/>
    <property type="match status" value="1"/>
</dbReference>
<evidence type="ECO:0000256" key="9">
    <source>
        <dbReference type="PIRSR" id="PIRSR601019-1"/>
    </source>
</evidence>
<dbReference type="GO" id="GO:0007186">
    <property type="term" value="P:G protein-coupled receptor signaling pathway"/>
    <property type="evidence" value="ECO:0007669"/>
    <property type="project" value="InterPro"/>
</dbReference>
<dbReference type="PANTHER" id="PTHR10218:SF242">
    <property type="entry name" value="GUANINE NUCLEOTIDE-BINDING PROTEIN ALPHA-1 SUBUNIT"/>
    <property type="match status" value="1"/>
</dbReference>
<evidence type="ECO:0000256" key="7">
    <source>
        <dbReference type="ARBA" id="ARBA00023224"/>
    </source>
</evidence>
<dbReference type="InterPro" id="IPR027417">
    <property type="entry name" value="P-loop_NTPase"/>
</dbReference>
<name>A0AAN6XUN3_9PEZI</name>
<keyword evidence="7" id="KW-0807">Transducer</keyword>
<dbReference type="GO" id="GO:0003924">
    <property type="term" value="F:GTPase activity"/>
    <property type="evidence" value="ECO:0007669"/>
    <property type="project" value="InterPro"/>
</dbReference>
<evidence type="ECO:0000256" key="3">
    <source>
        <dbReference type="ARBA" id="ARBA00022741"/>
    </source>
</evidence>
<sequence length="585" mass="66473">MADPLTYVGAAASVAGVLDILARCITTVAKFAEQLKDANLAFTSLRSQLLILRGALVEVQDWAESTNAEDAYHQLTIDLDSILLCCRSLVSRLETQLVGLGRDSTGRLTALAKVKLVLGGKNIGEIQKMIAQQVGALNLLLTACNSNTLLEQKQLLQKKSTRVVFRVVERDSASLIVHRDANSFQSAATDNLSKLSRLFGFDDELLSSKVYERAWRSTIRLTLRLEKTTRPDRTTVKRYEQVGGCKPEFKILLLGSSPSSKSTLLKQMKLCWIKQPLALSSGPFTESERMQWKPVILENICSYVWAANERCKDSGSIFSAQVQSYMDEIESLYDQVRDHVRSENDLPQGCFRPFHELSRSEEWREKLLTWPSDGMNFPYFMDHLDRIFSPGYIPSCLDLLNARLRTIGITETRFDHDGHEYRVYDVGGRRSERKKWIHCFENVDIILFQVNLGTYDEVLVEDSEQNQLKESLALFQSIRDSHWFRKTSMFLTFTKMDVFERKISRGHGFPPKELFPYEGDPTDVIAVRESITSQFLDGSKAHGDILVSYIDATETLQAQRLLQTVCGVAKERAKERRRRNARAGV</sequence>